<name>A0ABX5CM60_9ALTE</name>
<protein>
    <submittedName>
        <fullName evidence="1">Uncharacterized protein</fullName>
    </submittedName>
</protein>
<dbReference type="Proteomes" id="UP000239539">
    <property type="component" value="Unassembled WGS sequence"/>
</dbReference>
<keyword evidence="2" id="KW-1185">Reference proteome</keyword>
<reference evidence="2" key="1">
    <citation type="journal article" date="2020" name="Int. J. Syst. Evol. Microbiol.">
        <title>Alteromonas alba sp. nov., a marine bacterium isolated from the seawater of the West Pacific Ocean.</title>
        <authorList>
            <person name="Sun C."/>
            <person name="Wu Y.-H."/>
            <person name="Xamxidin M."/>
            <person name="Cheng H."/>
            <person name="Xu X.-W."/>
        </authorList>
    </citation>
    <scope>NUCLEOTIDE SEQUENCE [LARGE SCALE GENOMIC DNA]</scope>
    <source>
        <strain evidence="2">9a2</strain>
    </source>
</reference>
<proteinExistence type="predicted"/>
<dbReference type="EMBL" id="PVNO01000026">
    <property type="protein sequence ID" value="PRO68624.1"/>
    <property type="molecule type" value="Genomic_DNA"/>
</dbReference>
<organism evidence="1 2">
    <name type="scientific">Alteromonas gracilis</name>
    <dbReference type="NCBI Taxonomy" id="1479524"/>
    <lineage>
        <taxon>Bacteria</taxon>
        <taxon>Pseudomonadati</taxon>
        <taxon>Pseudomonadota</taxon>
        <taxon>Gammaproteobacteria</taxon>
        <taxon>Alteromonadales</taxon>
        <taxon>Alteromonadaceae</taxon>
        <taxon>Alteromonas/Salinimonas group</taxon>
        <taxon>Alteromonas</taxon>
    </lineage>
</organism>
<accession>A0ABX5CM60</accession>
<evidence type="ECO:0000313" key="1">
    <source>
        <dbReference type="EMBL" id="PRO68624.1"/>
    </source>
</evidence>
<sequence>MSTWVNLTATFAVTAVATLIWLSWRLWYALSNNNNPVQYAISLTDEGVIRVIDDERTTLPGAAHQAIDNARADGISMKIHHTSQLFSWGLCIMVLRRKRKWFEKDYSHLGWILKGECCEADYRRLARAIIFARKATNSRN</sequence>
<evidence type="ECO:0000313" key="2">
    <source>
        <dbReference type="Proteomes" id="UP000239539"/>
    </source>
</evidence>
<gene>
    <name evidence="1" type="ORF">C6Y39_13100</name>
</gene>
<comment type="caution">
    <text evidence="1">The sequence shown here is derived from an EMBL/GenBank/DDBJ whole genome shotgun (WGS) entry which is preliminary data.</text>
</comment>